<feature type="domain" description="NmrA-like" evidence="2">
    <location>
        <begin position="47"/>
        <end position="253"/>
    </location>
</feature>
<dbReference type="InterPro" id="IPR008030">
    <property type="entry name" value="NmrA-like"/>
</dbReference>
<dbReference type="GO" id="GO:0008270">
    <property type="term" value="F:zinc ion binding"/>
    <property type="evidence" value="ECO:0007669"/>
    <property type="project" value="InterPro"/>
</dbReference>
<evidence type="ECO:0000259" key="2">
    <source>
        <dbReference type="Pfam" id="PF05368"/>
    </source>
</evidence>
<sequence length="628" mass="73779">MSITVAKKKRGAREDRITIAVSASERWIGNAIACGLMCERRSRYHDEECHIIALTRNPDSRHIRNLERYGAEIRETDFDSKETLHEALCGVDWLVFVAESNKDRIKEGKRMAKAAKRQDVGGVIVFSLLGTDEEMTYTQRESHKMEKIWRKKMRNCVILRVGLLQETLLLWSRMIKQESMLSMMLDERRDKSVPVNFNDVIEAILHFVNDDEMDKRHRRYDLTGPDAITPGAITDMLSSALRRDIEYEQISRGELEDYFRSLDERDQDVDELEVNRRRGDDHYRGDNWEYLNPCSFLPMREIEIEIVCDILEFSMKANMSRYLSNDLQKLIHQDPISMYEFIEENTKEFMRRDHRRHRIRNIENNPHDIKKTRCTGKPLCQRCKKFDLECVFIPPTKNRGPPKLLNNTVENNRRMRPYKIEKPFTTLPKINSLKSGQQNSDLFYSSILYINEQFINNNNRVDCSQNCSCQKIENAFNNCRMIDMKLDLPPLMTNQSFFDYSPAPTYEARHRSNVKLPSIRHLDSPIFNNFSEIDDASFMHPRPQTANNPKESFPCRYKESSNVEFENYTQFEPSPSSNMCSPSFTSSKNYQNKSSPNFSTSSNILIVPLPIRPKPREIDQRWGLKKYF</sequence>
<feature type="region of interest" description="Disordered" evidence="1">
    <location>
        <begin position="574"/>
        <end position="597"/>
    </location>
</feature>
<organism evidence="3 4">
    <name type="scientific">Ambispora leptoticha</name>
    <dbReference type="NCBI Taxonomy" id="144679"/>
    <lineage>
        <taxon>Eukaryota</taxon>
        <taxon>Fungi</taxon>
        <taxon>Fungi incertae sedis</taxon>
        <taxon>Mucoromycota</taxon>
        <taxon>Glomeromycotina</taxon>
        <taxon>Glomeromycetes</taxon>
        <taxon>Archaeosporales</taxon>
        <taxon>Ambisporaceae</taxon>
        <taxon>Ambispora</taxon>
    </lineage>
</organism>
<accession>A0A9N9C9S1</accession>
<dbReference type="EMBL" id="CAJVPS010003757">
    <property type="protein sequence ID" value="CAG8594086.1"/>
    <property type="molecule type" value="Genomic_DNA"/>
</dbReference>
<dbReference type="Proteomes" id="UP000789508">
    <property type="component" value="Unassembled WGS sequence"/>
</dbReference>
<dbReference type="InterPro" id="IPR001138">
    <property type="entry name" value="Zn2Cys6_DnaBD"/>
</dbReference>
<dbReference type="InterPro" id="IPR036291">
    <property type="entry name" value="NAD(P)-bd_dom_sf"/>
</dbReference>
<evidence type="ECO:0000256" key="1">
    <source>
        <dbReference type="SAM" id="MobiDB-lite"/>
    </source>
</evidence>
<keyword evidence="4" id="KW-1185">Reference proteome</keyword>
<dbReference type="PANTHER" id="PTHR47129">
    <property type="entry name" value="QUINONE OXIDOREDUCTASE 2"/>
    <property type="match status" value="1"/>
</dbReference>
<evidence type="ECO:0000313" key="3">
    <source>
        <dbReference type="EMBL" id="CAG8594086.1"/>
    </source>
</evidence>
<dbReference type="OrthoDB" id="10254221at2759"/>
<dbReference type="GO" id="GO:0000981">
    <property type="term" value="F:DNA-binding transcription factor activity, RNA polymerase II-specific"/>
    <property type="evidence" value="ECO:0007669"/>
    <property type="project" value="InterPro"/>
</dbReference>
<evidence type="ECO:0000313" key="4">
    <source>
        <dbReference type="Proteomes" id="UP000789508"/>
    </source>
</evidence>
<dbReference type="CDD" id="cd00067">
    <property type="entry name" value="GAL4"/>
    <property type="match status" value="1"/>
</dbReference>
<comment type="caution">
    <text evidence="3">The sequence shown here is derived from an EMBL/GenBank/DDBJ whole genome shotgun (WGS) entry which is preliminary data.</text>
</comment>
<proteinExistence type="predicted"/>
<dbReference type="InterPro" id="IPR052718">
    <property type="entry name" value="NmrA-type_oxidoreductase"/>
</dbReference>
<dbReference type="SUPFAM" id="SSF51735">
    <property type="entry name" value="NAD(P)-binding Rossmann-fold domains"/>
    <property type="match status" value="1"/>
</dbReference>
<gene>
    <name evidence="3" type="ORF">ALEPTO_LOCUS7835</name>
</gene>
<reference evidence="3" key="1">
    <citation type="submission" date="2021-06" db="EMBL/GenBank/DDBJ databases">
        <authorList>
            <person name="Kallberg Y."/>
            <person name="Tangrot J."/>
            <person name="Rosling A."/>
        </authorList>
    </citation>
    <scope>NUCLEOTIDE SEQUENCE</scope>
    <source>
        <strain evidence="3">FL130A</strain>
    </source>
</reference>
<protein>
    <submittedName>
        <fullName evidence="3">3032_t:CDS:1</fullName>
    </submittedName>
</protein>
<dbReference type="Pfam" id="PF05368">
    <property type="entry name" value="NmrA"/>
    <property type="match status" value="1"/>
</dbReference>
<name>A0A9N9C9S1_9GLOM</name>
<dbReference type="PANTHER" id="PTHR47129:SF1">
    <property type="entry name" value="NMRA-LIKE DOMAIN-CONTAINING PROTEIN"/>
    <property type="match status" value="1"/>
</dbReference>
<dbReference type="AlphaFoldDB" id="A0A9N9C9S1"/>
<dbReference type="Gene3D" id="3.40.50.720">
    <property type="entry name" value="NAD(P)-binding Rossmann-like Domain"/>
    <property type="match status" value="1"/>
</dbReference>